<feature type="compositionally biased region" description="Polar residues" evidence="1">
    <location>
        <begin position="110"/>
        <end position="125"/>
    </location>
</feature>
<dbReference type="PROSITE" id="PS50090">
    <property type="entry name" value="MYB_LIKE"/>
    <property type="match status" value="1"/>
</dbReference>
<dbReference type="InterPro" id="IPR009057">
    <property type="entry name" value="Homeodomain-like_sf"/>
</dbReference>
<gene>
    <name evidence="3" type="ORF">N7492_006424</name>
</gene>
<dbReference type="CDD" id="cd00167">
    <property type="entry name" value="SANT"/>
    <property type="match status" value="1"/>
</dbReference>
<evidence type="ECO:0000313" key="3">
    <source>
        <dbReference type="EMBL" id="KAJ5161032.1"/>
    </source>
</evidence>
<comment type="caution">
    <text evidence="3">The sequence shown here is derived from an EMBL/GenBank/DDBJ whole genome shotgun (WGS) entry which is preliminary data.</text>
</comment>
<proteinExistence type="predicted"/>
<reference evidence="3" key="1">
    <citation type="submission" date="2022-11" db="EMBL/GenBank/DDBJ databases">
        <authorList>
            <person name="Petersen C."/>
        </authorList>
    </citation>
    <scope>NUCLEOTIDE SEQUENCE</scope>
    <source>
        <strain evidence="3">IBT 21917</strain>
    </source>
</reference>
<dbReference type="AlphaFoldDB" id="A0A9W9HXY2"/>
<dbReference type="Proteomes" id="UP001146351">
    <property type="component" value="Unassembled WGS sequence"/>
</dbReference>
<keyword evidence="4" id="KW-1185">Reference proteome</keyword>
<dbReference type="InterPro" id="IPR001005">
    <property type="entry name" value="SANT/Myb"/>
</dbReference>
<dbReference type="Pfam" id="PF13921">
    <property type="entry name" value="Myb_DNA-bind_6"/>
    <property type="match status" value="1"/>
</dbReference>
<dbReference type="SMART" id="SM00717">
    <property type="entry name" value="SANT"/>
    <property type="match status" value="1"/>
</dbReference>
<feature type="compositionally biased region" description="Acidic residues" evidence="1">
    <location>
        <begin position="181"/>
        <end position="198"/>
    </location>
</feature>
<feature type="compositionally biased region" description="Basic residues" evidence="1">
    <location>
        <begin position="204"/>
        <end position="223"/>
    </location>
</feature>
<feature type="compositionally biased region" description="Basic residues" evidence="1">
    <location>
        <begin position="302"/>
        <end position="313"/>
    </location>
</feature>
<feature type="compositionally biased region" description="Basic and acidic residues" evidence="1">
    <location>
        <begin position="289"/>
        <end position="298"/>
    </location>
</feature>
<feature type="region of interest" description="Disordered" evidence="1">
    <location>
        <begin position="1"/>
        <end position="132"/>
    </location>
</feature>
<feature type="compositionally biased region" description="Polar residues" evidence="1">
    <location>
        <begin position="146"/>
        <end position="160"/>
    </location>
</feature>
<evidence type="ECO:0000259" key="2">
    <source>
        <dbReference type="PROSITE" id="PS50090"/>
    </source>
</evidence>
<feature type="region of interest" description="Disordered" evidence="1">
    <location>
        <begin position="283"/>
        <end position="313"/>
    </location>
</feature>
<evidence type="ECO:0000256" key="1">
    <source>
        <dbReference type="SAM" id="MobiDB-lite"/>
    </source>
</evidence>
<feature type="domain" description="Myb-like" evidence="2">
    <location>
        <begin position="321"/>
        <end position="362"/>
    </location>
</feature>
<organism evidence="3 4">
    <name type="scientific">Penicillium capsulatum</name>
    <dbReference type="NCBI Taxonomy" id="69766"/>
    <lineage>
        <taxon>Eukaryota</taxon>
        <taxon>Fungi</taxon>
        <taxon>Dikarya</taxon>
        <taxon>Ascomycota</taxon>
        <taxon>Pezizomycotina</taxon>
        <taxon>Eurotiomycetes</taxon>
        <taxon>Eurotiomycetidae</taxon>
        <taxon>Eurotiales</taxon>
        <taxon>Aspergillaceae</taxon>
        <taxon>Penicillium</taxon>
    </lineage>
</organism>
<feature type="region of interest" description="Disordered" evidence="1">
    <location>
        <begin position="373"/>
        <end position="406"/>
    </location>
</feature>
<evidence type="ECO:0000313" key="4">
    <source>
        <dbReference type="Proteomes" id="UP001146351"/>
    </source>
</evidence>
<reference evidence="3" key="2">
    <citation type="journal article" date="2023" name="IMA Fungus">
        <title>Comparative genomic study of the Penicillium genus elucidates a diverse pangenome and 15 lateral gene transfer events.</title>
        <authorList>
            <person name="Petersen C."/>
            <person name="Sorensen T."/>
            <person name="Nielsen M.R."/>
            <person name="Sondergaard T.E."/>
            <person name="Sorensen J.L."/>
            <person name="Fitzpatrick D.A."/>
            <person name="Frisvad J.C."/>
            <person name="Nielsen K.L."/>
        </authorList>
    </citation>
    <scope>NUCLEOTIDE SEQUENCE</scope>
    <source>
        <strain evidence="3">IBT 21917</strain>
    </source>
</reference>
<sequence length="406" mass="43935">MAVNEAAGVLKEAGLRTSRKGDRQDGVGVHANSSLDGPDLPITSINGGTNTMAGKPPASALPETPPSNMPSSQSLGEDPGNTPCTTVPPPEDDDECGIQHDAGPRLACQAPSSGTPTAFHSSTLGQEERPSPCISIATLADLPLSTANTTDAPHSYSDSKVQLKDRGDPIDVSDSGRQDSDDPDDDDYLEVQPDDGSDNDNPPRPRKRKRRVPERSPPRRKHGITSFSPAAVADKPNADADVPLTSLHDVETIPIRGFLTRQVLLSKVVYSVTFEEQREHTCYNGPKKTPADLEDRSTHPHAGAKRGSAKRPRTGILNTISRKDDQLLIKLKEQRELSWSEIAEHFPGRTKGSLQVRYSTRLKNRRFGNVANGLDVKTNSGDAARAPRARYGPSRTRRTVNRYSPS</sequence>
<dbReference type="Gene3D" id="1.10.10.60">
    <property type="entry name" value="Homeodomain-like"/>
    <property type="match status" value="1"/>
</dbReference>
<feature type="compositionally biased region" description="Polar residues" evidence="1">
    <location>
        <begin position="43"/>
        <end position="52"/>
    </location>
</feature>
<dbReference type="SUPFAM" id="SSF46689">
    <property type="entry name" value="Homeodomain-like"/>
    <property type="match status" value="1"/>
</dbReference>
<dbReference type="EMBL" id="JAPQKO010000005">
    <property type="protein sequence ID" value="KAJ5161032.1"/>
    <property type="molecule type" value="Genomic_DNA"/>
</dbReference>
<protein>
    <recommendedName>
        <fullName evidence="2">Myb-like domain-containing protein</fullName>
    </recommendedName>
</protein>
<name>A0A9W9HXY2_9EURO</name>
<feature type="region of interest" description="Disordered" evidence="1">
    <location>
        <begin position="146"/>
        <end position="237"/>
    </location>
</feature>
<dbReference type="OrthoDB" id="2143914at2759"/>
<accession>A0A9W9HXY2</accession>
<feature type="compositionally biased region" description="Basic and acidic residues" evidence="1">
    <location>
        <begin position="161"/>
        <end position="180"/>
    </location>
</feature>